<dbReference type="Pfam" id="PF19077">
    <property type="entry name" value="Big_13"/>
    <property type="match status" value="3"/>
</dbReference>
<dbReference type="NCBIfam" id="NF033677">
    <property type="entry name" value="biofilm_BapA_N"/>
    <property type="match status" value="1"/>
</dbReference>
<dbReference type="NCBIfam" id="NF033510">
    <property type="entry name" value="Ca_tandemer"/>
    <property type="match status" value="4"/>
</dbReference>
<feature type="domain" description="Bacterial Ig" evidence="1">
    <location>
        <begin position="358"/>
        <end position="438"/>
    </location>
</feature>
<proteinExistence type="predicted"/>
<dbReference type="Pfam" id="PF17936">
    <property type="entry name" value="Big_6"/>
    <property type="match status" value="1"/>
</dbReference>
<sequence>MVSPSVLSNHTDIPVTSTTTFVTAPNGPANFLVAAHKDDVANYARSGNDLVVEFKDGHALRLQGFFANGTDFHNLVFQQEDGRMLAVFDGALTAEGDGIVDSAVTLEAITESSSTATLLGILGAVGLGAGVAAAGGGGGGGSTAAVGAGTGSGSLSPPASVSVDSVDGRTAGSGVVTTNASPAVTGSGAVPNAQVTVSVDGQSAGTVTADANGNWSYALTSLSDGSHQVTAIQTDSSGTSSAPTAVAFTVDTVAPASPVVASVTDDVDPVTGAIVSGSSTNDATPTLAGTAEAGSTITVYDNGTAIGTTTADASGNWTFTPATALADGSHSITVTATDAAGNVSTATSAITLTVDTAAPTAPTLNPSDGTTLSGTAEAGSTVSLDLNGDGTPDATVTADGSGNWTYTPTTPLTNGTVVSATATDPAGNVSPAATVTVAATSTTPAAPVISTVTDDVAPVTGDITAGGSTNDATPTLTGTADPNSTISIFDGTTLLGTTTADASGNWTFAPTTALTDGGHSLTATATDAAGNVSAASSAFTLTVDTATPATPVISTVTDNVAPVTGDITAGGSTNDAMPVLTGTAEANSTITVSYTHLTLPTKA</sequence>
<dbReference type="AlphaFoldDB" id="A0A0S4UFT7"/>
<reference evidence="4" key="1">
    <citation type="submission" date="2015-10" db="EMBL/GenBank/DDBJ databases">
        <authorList>
            <person name="Gilbert D.G."/>
        </authorList>
    </citation>
    <scope>NUCLEOTIDE SEQUENCE</scope>
    <source>
        <strain evidence="4">Phyl III-seqv23</strain>
    </source>
</reference>
<dbReference type="Gene3D" id="3.30.420.430">
    <property type="match status" value="4"/>
</dbReference>
<gene>
    <name evidence="4" type="ORF">PSS4_v1_2000014</name>
</gene>
<dbReference type="EMBL" id="LN899821">
    <property type="protein sequence ID" value="CUV21033.1"/>
    <property type="molecule type" value="Genomic_DNA"/>
</dbReference>
<evidence type="ECO:0008006" key="5">
    <source>
        <dbReference type="Google" id="ProtNLM"/>
    </source>
</evidence>
<evidence type="ECO:0000313" key="4">
    <source>
        <dbReference type="EMBL" id="CUV21033.1"/>
    </source>
</evidence>
<feature type="domain" description="Biofilm-associated protein BapA-like prefix-like" evidence="3">
    <location>
        <begin position="33"/>
        <end position="90"/>
    </location>
</feature>
<dbReference type="Pfam" id="PF22783">
    <property type="entry name" value="BapA_N"/>
    <property type="match status" value="1"/>
</dbReference>
<evidence type="ECO:0000259" key="1">
    <source>
        <dbReference type="Pfam" id="PF17936"/>
    </source>
</evidence>
<protein>
    <recommendedName>
        <fullName evidence="5">BapA prefix-like domain-containing protein</fullName>
    </recommendedName>
</protein>
<feature type="domain" description="Bacterial Ig-like" evidence="2">
    <location>
        <begin position="271"/>
        <end position="356"/>
    </location>
</feature>
<feature type="domain" description="Bacterial Ig-like" evidence="2">
    <location>
        <begin position="165"/>
        <end position="252"/>
    </location>
</feature>
<name>A0A0S4UFT7_RALSL</name>
<dbReference type="InterPro" id="IPR041498">
    <property type="entry name" value="Big_6"/>
</dbReference>
<feature type="domain" description="Bacterial Ig-like" evidence="2">
    <location>
        <begin position="457"/>
        <end position="545"/>
    </location>
</feature>
<dbReference type="InterPro" id="IPR044016">
    <property type="entry name" value="Big_13"/>
</dbReference>
<accession>A0A0S4UFT7</accession>
<evidence type="ECO:0000259" key="2">
    <source>
        <dbReference type="Pfam" id="PF19077"/>
    </source>
</evidence>
<evidence type="ECO:0000259" key="3">
    <source>
        <dbReference type="Pfam" id="PF22783"/>
    </source>
</evidence>
<dbReference type="InterPro" id="IPR048051">
    <property type="entry name" value="BapA-like_prefix-like"/>
</dbReference>
<organism evidence="4">
    <name type="scientific">Ralstonia solanacearum</name>
    <name type="common">Pseudomonas solanacearum</name>
    <dbReference type="NCBI Taxonomy" id="305"/>
    <lineage>
        <taxon>Bacteria</taxon>
        <taxon>Pseudomonadati</taxon>
        <taxon>Pseudomonadota</taxon>
        <taxon>Betaproteobacteria</taxon>
        <taxon>Burkholderiales</taxon>
        <taxon>Burkholderiaceae</taxon>
        <taxon>Ralstonia</taxon>
        <taxon>Ralstonia solanacearum species complex</taxon>
    </lineage>
</organism>